<feature type="domain" description="ThuA-like" evidence="1">
    <location>
        <begin position="49"/>
        <end position="286"/>
    </location>
</feature>
<dbReference type="InterPro" id="IPR029062">
    <property type="entry name" value="Class_I_gatase-like"/>
</dbReference>
<reference evidence="2" key="1">
    <citation type="submission" date="2021-11" db="EMBL/GenBank/DDBJ databases">
        <title>Genome sequence.</title>
        <authorList>
            <person name="Sun Q."/>
        </authorList>
    </citation>
    <scope>NUCLEOTIDE SEQUENCE</scope>
    <source>
        <strain evidence="2">JC732</strain>
    </source>
</reference>
<gene>
    <name evidence="2" type="ORF">LOC68_02430</name>
</gene>
<accession>A0A9X1MJC1</accession>
<evidence type="ECO:0000313" key="2">
    <source>
        <dbReference type="EMBL" id="MCC9627255.1"/>
    </source>
</evidence>
<dbReference type="EMBL" id="JAJKFT010000002">
    <property type="protein sequence ID" value="MCC9627255.1"/>
    <property type="molecule type" value="Genomic_DNA"/>
</dbReference>
<dbReference type="RefSeq" id="WP_230215283.1">
    <property type="nucleotide sequence ID" value="NZ_JAJKFT010000002.1"/>
</dbReference>
<organism evidence="2 3">
    <name type="scientific">Blastopirellula sediminis</name>
    <dbReference type="NCBI Taxonomy" id="2894196"/>
    <lineage>
        <taxon>Bacteria</taxon>
        <taxon>Pseudomonadati</taxon>
        <taxon>Planctomycetota</taxon>
        <taxon>Planctomycetia</taxon>
        <taxon>Pirellulales</taxon>
        <taxon>Pirellulaceae</taxon>
        <taxon>Blastopirellula</taxon>
    </lineage>
</organism>
<dbReference type="Proteomes" id="UP001139103">
    <property type="component" value="Unassembled WGS sequence"/>
</dbReference>
<dbReference type="SUPFAM" id="SSF52317">
    <property type="entry name" value="Class I glutamine amidotransferase-like"/>
    <property type="match status" value="1"/>
</dbReference>
<evidence type="ECO:0000259" key="1">
    <source>
        <dbReference type="Pfam" id="PF06283"/>
    </source>
</evidence>
<dbReference type="InterPro" id="IPR029010">
    <property type="entry name" value="ThuA-like"/>
</dbReference>
<evidence type="ECO:0000313" key="3">
    <source>
        <dbReference type="Proteomes" id="UP001139103"/>
    </source>
</evidence>
<name>A0A9X1MJC1_9BACT</name>
<dbReference type="AlphaFoldDB" id="A0A9X1MJC1"/>
<dbReference type="Pfam" id="PF06283">
    <property type="entry name" value="ThuA"/>
    <property type="match status" value="1"/>
</dbReference>
<proteinExistence type="predicted"/>
<comment type="caution">
    <text evidence="2">The sequence shown here is derived from an EMBL/GenBank/DDBJ whole genome shotgun (WGS) entry which is preliminary data.</text>
</comment>
<protein>
    <submittedName>
        <fullName evidence="2">ThuA domain-containing protein</fullName>
    </submittedName>
</protein>
<dbReference type="Gene3D" id="3.40.50.880">
    <property type="match status" value="1"/>
</dbReference>
<keyword evidence="3" id="KW-1185">Reference proteome</keyword>
<sequence length="341" mass="37716">MIRFGLLLIASLFVFPTAILAESLVYEGEAGVGKGKHIVFLAGDHEYRSEEALPALARILAKRHGFKCTVLFSVDPKTGDILPGSSYMPGTEALETADLMVIFLRFQNFPEEQMQPIVDYLERGGPVIGMRTATHAFKIPGDAKFARFDTNFKGKEYEKGFGRQVLGETWAGHYGTNHKMSTRLDIIPEQKDHPILRGVEKPWVQSGGYWADPMPDSVVLANAQPLSAMTPDAAPAEGKMPCPGVWVRTYEGKDGAVGRVFTTTNGASEDLLDDDFRRMLINATYWSLGLEEKITPELAIDFVGPYQPVTFSFGGHRKGVQPLELKGWDSPILPDHSQEKK</sequence>